<comment type="subcellular location">
    <subcellularLocation>
        <location evidence="1">Cell membrane</location>
        <topology evidence="1">Multi-pass membrane protein</topology>
    </subcellularLocation>
</comment>
<feature type="signal peptide" evidence="10">
    <location>
        <begin position="1"/>
        <end position="16"/>
    </location>
</feature>
<evidence type="ECO:0000313" key="14">
    <source>
        <dbReference type="Proteomes" id="UP000027135"/>
    </source>
</evidence>
<reference evidence="13 14" key="1">
    <citation type="journal article" date="2014" name="Nat. Commun.">
        <title>Molecular traces of alternative social organization in a termite genome.</title>
        <authorList>
            <person name="Terrapon N."/>
            <person name="Li C."/>
            <person name="Robertson H.M."/>
            <person name="Ji L."/>
            <person name="Meng X."/>
            <person name="Booth W."/>
            <person name="Chen Z."/>
            <person name="Childers C.P."/>
            <person name="Glastad K.M."/>
            <person name="Gokhale K."/>
            <person name="Gowin J."/>
            <person name="Gronenberg W."/>
            <person name="Hermansen R.A."/>
            <person name="Hu H."/>
            <person name="Hunt B.G."/>
            <person name="Huylmans A.K."/>
            <person name="Khalil S.M."/>
            <person name="Mitchell R.D."/>
            <person name="Munoz-Torres M.C."/>
            <person name="Mustard J.A."/>
            <person name="Pan H."/>
            <person name="Reese J.T."/>
            <person name="Scharf M.E."/>
            <person name="Sun F."/>
            <person name="Vogel H."/>
            <person name="Xiao J."/>
            <person name="Yang W."/>
            <person name="Yang Z."/>
            <person name="Yang Z."/>
            <person name="Zhou J."/>
            <person name="Zhu J."/>
            <person name="Brent C.S."/>
            <person name="Elsik C.G."/>
            <person name="Goodisman M.A."/>
            <person name="Liberles D.A."/>
            <person name="Roe R.M."/>
            <person name="Vargo E.L."/>
            <person name="Vilcinskas A."/>
            <person name="Wang J."/>
            <person name="Bornberg-Bauer E."/>
            <person name="Korb J."/>
            <person name="Zhang G."/>
            <person name="Liebig J."/>
        </authorList>
    </citation>
    <scope>NUCLEOTIDE SEQUENCE [LARGE SCALE GENOMIC DNA]</scope>
    <source>
        <tissue evidence="13">Whole organism</tissue>
    </source>
</reference>
<dbReference type="EMBL" id="KK852771">
    <property type="protein sequence ID" value="KDR16867.1"/>
    <property type="molecule type" value="Genomic_DNA"/>
</dbReference>
<keyword evidence="3" id="KW-1003">Cell membrane</keyword>
<evidence type="ECO:0000256" key="2">
    <source>
        <dbReference type="ARBA" id="ARBA00008685"/>
    </source>
</evidence>
<keyword evidence="4 9" id="KW-0812">Transmembrane</keyword>
<dbReference type="GO" id="GO:0005886">
    <property type="term" value="C:plasma membrane"/>
    <property type="evidence" value="ECO:0007669"/>
    <property type="project" value="UniProtKB-SubCell"/>
</dbReference>
<dbReference type="eggNOG" id="KOG1052">
    <property type="taxonomic scope" value="Eukaryota"/>
</dbReference>
<dbReference type="OMA" id="HNEACKE"/>
<name>A0A067R1Y2_ZOONE</name>
<sequence>MLLWSFLLISVSVSQLTDDTLEVMLAVQQHFHCDCVYVLDDQHDVTDINKNVYVSQKKLILKNCIHAVFPYVGKGPLFTRCIRPLFVLHGNNSEHRINLTSLFSNVSYSEAVWLMFIETHSHLEDFFAFIDIPFDFEFLIACLKDDGVINLTEVYRVSSTLPLQTHPFGNWVPSSGLVGPELGFYQRRNNLQKLALKTTVRQGFFEGEFFVKERGRGYFFSQVWLILSEYINFTPQYEFSSAEGNGIRLQNGSWTGLVGELQSGTAHLTAEGLSMTKARDREVDFIAPIWVERKVPFIKASSLYEYSWSNIFQPFTCQLWIALILTTILLSIGVWLINYVSCQFRPKDEELTSSCTYFNSLFNVFGNILNQGQTTALKSSSSRILSAVTYWTSVVILAGYSASFVSYLTVRHPIIPFSTFHELLEKGTYRLGLLQYSSLMPYFQKAKDPVLKQLYKKVIAPHKESTPSSSLEGLLRVCNDTHYAFMYSIDSIDKYSADVTCQLTAVPNAKIQTMKSMATVKRSPYLGLFRHTTRKLQESGIAKKLLVHSSTKLPKIDVPLVIVAFESVVPTLYVLIIGTIAAITIANVSEVLAASIICKDL</sequence>
<dbReference type="Pfam" id="PF00060">
    <property type="entry name" value="Lig_chan"/>
    <property type="match status" value="1"/>
</dbReference>
<dbReference type="Gene3D" id="1.10.287.70">
    <property type="match status" value="1"/>
</dbReference>
<dbReference type="Gene3D" id="3.40.190.10">
    <property type="entry name" value="Periplasmic binding protein-like II"/>
    <property type="match status" value="1"/>
</dbReference>
<evidence type="ECO:0000256" key="9">
    <source>
        <dbReference type="SAM" id="Phobius"/>
    </source>
</evidence>
<comment type="similarity">
    <text evidence="2">Belongs to the glutamate-gated ion channel (TC 1.A.10.1) family.</text>
</comment>
<dbReference type="GO" id="GO:0050906">
    <property type="term" value="P:detection of stimulus involved in sensory perception"/>
    <property type="evidence" value="ECO:0007669"/>
    <property type="project" value="UniProtKB-ARBA"/>
</dbReference>
<keyword evidence="6 9" id="KW-0472">Membrane</keyword>
<dbReference type="InterPro" id="IPR057074">
    <property type="entry name" value="IR75A_N"/>
</dbReference>
<dbReference type="SUPFAM" id="SSF53850">
    <property type="entry name" value="Periplasmic binding protein-like II"/>
    <property type="match status" value="1"/>
</dbReference>
<dbReference type="PANTHER" id="PTHR42643">
    <property type="entry name" value="IONOTROPIC RECEPTOR 20A-RELATED"/>
    <property type="match status" value="1"/>
</dbReference>
<dbReference type="PANTHER" id="PTHR42643:SF24">
    <property type="entry name" value="IONOTROPIC RECEPTOR 60A"/>
    <property type="match status" value="1"/>
</dbReference>
<dbReference type="Proteomes" id="UP000027135">
    <property type="component" value="Unassembled WGS sequence"/>
</dbReference>
<keyword evidence="5 9" id="KW-1133">Transmembrane helix</keyword>
<protein>
    <submittedName>
        <fullName evidence="13">Uncharacterized protein</fullName>
    </submittedName>
</protein>
<evidence type="ECO:0000256" key="3">
    <source>
        <dbReference type="ARBA" id="ARBA00022475"/>
    </source>
</evidence>
<dbReference type="InterPro" id="IPR052192">
    <property type="entry name" value="Insect_Ionotropic_Sensory_Rcpt"/>
</dbReference>
<dbReference type="InParanoid" id="A0A067R1Y2"/>
<evidence type="ECO:0000256" key="10">
    <source>
        <dbReference type="SAM" id="SignalP"/>
    </source>
</evidence>
<keyword evidence="14" id="KW-1185">Reference proteome</keyword>
<evidence type="ECO:0000256" key="4">
    <source>
        <dbReference type="ARBA" id="ARBA00022692"/>
    </source>
</evidence>
<organism evidence="13 14">
    <name type="scientific">Zootermopsis nevadensis</name>
    <name type="common">Dampwood termite</name>
    <dbReference type="NCBI Taxonomy" id="136037"/>
    <lineage>
        <taxon>Eukaryota</taxon>
        <taxon>Metazoa</taxon>
        <taxon>Ecdysozoa</taxon>
        <taxon>Arthropoda</taxon>
        <taxon>Hexapoda</taxon>
        <taxon>Insecta</taxon>
        <taxon>Pterygota</taxon>
        <taxon>Neoptera</taxon>
        <taxon>Polyneoptera</taxon>
        <taxon>Dictyoptera</taxon>
        <taxon>Blattodea</taxon>
        <taxon>Blattoidea</taxon>
        <taxon>Termitoidae</taxon>
        <taxon>Termopsidae</taxon>
        <taxon>Zootermopsis</taxon>
    </lineage>
</organism>
<feature type="transmembrane region" description="Helical" evidence="9">
    <location>
        <begin position="319"/>
        <end position="337"/>
    </location>
</feature>
<evidence type="ECO:0000256" key="8">
    <source>
        <dbReference type="ARBA" id="ARBA00023180"/>
    </source>
</evidence>
<keyword evidence="10" id="KW-0732">Signal</keyword>
<dbReference type="InterPro" id="IPR001320">
    <property type="entry name" value="Iontro_rcpt_C"/>
</dbReference>
<keyword evidence="7" id="KW-0675">Receptor</keyword>
<evidence type="ECO:0000259" key="12">
    <source>
        <dbReference type="Pfam" id="PF24576"/>
    </source>
</evidence>
<accession>A0A067R1Y2</accession>
<dbReference type="Pfam" id="PF24576">
    <property type="entry name" value="IR75A_N"/>
    <property type="match status" value="1"/>
</dbReference>
<evidence type="ECO:0000256" key="7">
    <source>
        <dbReference type="ARBA" id="ARBA00023170"/>
    </source>
</evidence>
<evidence type="ECO:0000313" key="13">
    <source>
        <dbReference type="EMBL" id="KDR16867.1"/>
    </source>
</evidence>
<keyword evidence="8" id="KW-0325">Glycoprotein</keyword>
<feature type="domain" description="Ionotropic receptor 75a N-terminal" evidence="12">
    <location>
        <begin position="110"/>
        <end position="199"/>
    </location>
</feature>
<evidence type="ECO:0000256" key="6">
    <source>
        <dbReference type="ARBA" id="ARBA00023136"/>
    </source>
</evidence>
<evidence type="ECO:0000256" key="5">
    <source>
        <dbReference type="ARBA" id="ARBA00022989"/>
    </source>
</evidence>
<feature type="domain" description="Ionotropic glutamate receptor C-terminal" evidence="11">
    <location>
        <begin position="317"/>
        <end position="476"/>
    </location>
</feature>
<gene>
    <name evidence="13" type="ORF">L798_08609</name>
</gene>
<feature type="transmembrane region" description="Helical" evidence="9">
    <location>
        <begin position="388"/>
        <end position="410"/>
    </location>
</feature>
<evidence type="ECO:0000259" key="11">
    <source>
        <dbReference type="Pfam" id="PF00060"/>
    </source>
</evidence>
<dbReference type="GO" id="GO:0015276">
    <property type="term" value="F:ligand-gated monoatomic ion channel activity"/>
    <property type="evidence" value="ECO:0007669"/>
    <property type="project" value="InterPro"/>
</dbReference>
<feature type="chain" id="PRO_5001644669" evidence="10">
    <location>
        <begin position="17"/>
        <end position="601"/>
    </location>
</feature>
<proteinExistence type="inferred from homology"/>
<evidence type="ECO:0000256" key="1">
    <source>
        <dbReference type="ARBA" id="ARBA00004651"/>
    </source>
</evidence>
<dbReference type="AlphaFoldDB" id="A0A067R1Y2"/>